<feature type="region of interest" description="Disordered" evidence="1">
    <location>
        <begin position="57"/>
        <end position="76"/>
    </location>
</feature>
<dbReference type="Proteomes" id="UP000823775">
    <property type="component" value="Unassembled WGS sequence"/>
</dbReference>
<evidence type="ECO:0000313" key="2">
    <source>
        <dbReference type="EMBL" id="MCD7462690.1"/>
    </source>
</evidence>
<proteinExistence type="predicted"/>
<evidence type="ECO:0000256" key="1">
    <source>
        <dbReference type="SAM" id="MobiDB-lite"/>
    </source>
</evidence>
<evidence type="ECO:0000313" key="3">
    <source>
        <dbReference type="Proteomes" id="UP000823775"/>
    </source>
</evidence>
<organism evidence="2 3">
    <name type="scientific">Datura stramonium</name>
    <name type="common">Jimsonweed</name>
    <name type="synonym">Common thornapple</name>
    <dbReference type="NCBI Taxonomy" id="4076"/>
    <lineage>
        <taxon>Eukaryota</taxon>
        <taxon>Viridiplantae</taxon>
        <taxon>Streptophyta</taxon>
        <taxon>Embryophyta</taxon>
        <taxon>Tracheophyta</taxon>
        <taxon>Spermatophyta</taxon>
        <taxon>Magnoliopsida</taxon>
        <taxon>eudicotyledons</taxon>
        <taxon>Gunneridae</taxon>
        <taxon>Pentapetalae</taxon>
        <taxon>asterids</taxon>
        <taxon>lamiids</taxon>
        <taxon>Solanales</taxon>
        <taxon>Solanaceae</taxon>
        <taxon>Solanoideae</taxon>
        <taxon>Datureae</taxon>
        <taxon>Datura</taxon>
    </lineage>
</organism>
<accession>A0ABS8SV45</accession>
<feature type="region of interest" description="Disordered" evidence="1">
    <location>
        <begin position="17"/>
        <end position="39"/>
    </location>
</feature>
<keyword evidence="3" id="KW-1185">Reference proteome</keyword>
<name>A0ABS8SV45_DATST</name>
<gene>
    <name evidence="2" type="ORF">HAX54_049122</name>
</gene>
<dbReference type="EMBL" id="JACEIK010000827">
    <property type="protein sequence ID" value="MCD7462690.1"/>
    <property type="molecule type" value="Genomic_DNA"/>
</dbReference>
<sequence>MSSAKLYGNSIDMDDDFVTPIPSPKNECTRTTRSHAKQVVNKHDISKEKLKVVAKLKKRKVDSDGKTSKNKKEEGPPYSFKEGLEVCHLHFKSDFMSVALWLTKDLLLVFPIVCHASLTDKSEKLMYHNITPTSEEKSSLKLEKFFEDVNMNDVPLKEVPTGHNDHSDVGVGIHSQIIEQQCCSRCNTSASHEDLKLTESVKLLDNYMVSSFKKIFKLIDSKATKENVDEIPIPTFHQSINDVNNYDHDGYQHFDDHDFAAYDPQEIIALDQTKSVVKTNEGVTDVVSRAAKGVIIDEKIDLHLCHILILQQAINMDQRPNLLFEVKHPFMNNIDEFYPYSPEGITFSEFVDDGMDSSQR</sequence>
<comment type="caution">
    <text evidence="2">The sequence shown here is derived from an EMBL/GenBank/DDBJ whole genome shotgun (WGS) entry which is preliminary data.</text>
</comment>
<reference evidence="2 3" key="1">
    <citation type="journal article" date="2021" name="BMC Genomics">
        <title>Datura genome reveals duplications of psychoactive alkaloid biosynthetic genes and high mutation rate following tissue culture.</title>
        <authorList>
            <person name="Rajewski A."/>
            <person name="Carter-House D."/>
            <person name="Stajich J."/>
            <person name="Litt A."/>
        </authorList>
    </citation>
    <scope>NUCLEOTIDE SEQUENCE [LARGE SCALE GENOMIC DNA]</scope>
    <source>
        <strain evidence="2">AR-01</strain>
    </source>
</reference>
<feature type="compositionally biased region" description="Basic and acidic residues" evidence="1">
    <location>
        <begin position="61"/>
        <end position="75"/>
    </location>
</feature>
<protein>
    <submittedName>
        <fullName evidence="2">Uncharacterized protein</fullName>
    </submittedName>
</protein>